<organism evidence="2 3">
    <name type="scientific">Candidatus Collierbacteria bacterium CG10_big_fil_rev_8_21_14_0_10_44_9</name>
    <dbReference type="NCBI Taxonomy" id="1974535"/>
    <lineage>
        <taxon>Bacteria</taxon>
        <taxon>Candidatus Collieribacteriota</taxon>
    </lineage>
</organism>
<dbReference type="InterPro" id="IPR047140">
    <property type="entry name" value="LabA"/>
</dbReference>
<dbReference type="Gene3D" id="3.40.50.1010">
    <property type="entry name" value="5'-nuclease"/>
    <property type="match status" value="1"/>
</dbReference>
<dbReference type="PANTHER" id="PTHR35458">
    <property type="entry name" value="SLR0755 PROTEIN"/>
    <property type="match status" value="1"/>
</dbReference>
<evidence type="ECO:0000313" key="3">
    <source>
        <dbReference type="Proteomes" id="UP000230796"/>
    </source>
</evidence>
<evidence type="ECO:0000313" key="2">
    <source>
        <dbReference type="EMBL" id="PIR98898.1"/>
    </source>
</evidence>
<feature type="domain" description="NYN" evidence="1">
    <location>
        <begin position="4"/>
        <end position="144"/>
    </location>
</feature>
<dbReference type="CDD" id="cd10911">
    <property type="entry name" value="PIN_LabA"/>
    <property type="match status" value="1"/>
</dbReference>
<dbReference type="InterPro" id="IPR021139">
    <property type="entry name" value="NYN"/>
</dbReference>
<dbReference type="PANTHER" id="PTHR35458:SF8">
    <property type="entry name" value="SLR0650 PROTEIN"/>
    <property type="match status" value="1"/>
</dbReference>
<proteinExistence type="predicted"/>
<accession>A0A2H0VII5</accession>
<gene>
    <name evidence="2" type="ORF">COT87_02405</name>
</gene>
<evidence type="ECO:0000259" key="1">
    <source>
        <dbReference type="Pfam" id="PF01936"/>
    </source>
</evidence>
<dbReference type="Pfam" id="PF01936">
    <property type="entry name" value="NYN"/>
    <property type="match status" value="1"/>
</dbReference>
<dbReference type="Proteomes" id="UP000230796">
    <property type="component" value="Unassembled WGS sequence"/>
</dbReference>
<sequence length="166" mass="19375">MNVYAYIDASNIIYGVRDEGWKVDFRKLFKYLTERYECKKVFYFAGQENNDEKQAKFYVLLSRIGYELVLKPVKMFHQSGGKSIRKANCDVDLTFYAMRDIEKYGKVIFLSGDGDFEILLKHFVQMKKEVVVIANARRTARDIKKLTGIQFNDLGSLRKTLVLAKK</sequence>
<reference evidence="3" key="1">
    <citation type="submission" date="2017-09" db="EMBL/GenBank/DDBJ databases">
        <title>Depth-based differentiation of microbial function through sediment-hosted aquifers and enrichment of novel symbionts in the deep terrestrial subsurface.</title>
        <authorList>
            <person name="Probst A.J."/>
            <person name="Ladd B."/>
            <person name="Jarett J.K."/>
            <person name="Geller-Mcgrath D.E."/>
            <person name="Sieber C.M.K."/>
            <person name="Emerson J.B."/>
            <person name="Anantharaman K."/>
            <person name="Thomas B.C."/>
            <person name="Malmstrom R."/>
            <person name="Stieglmeier M."/>
            <person name="Klingl A."/>
            <person name="Woyke T."/>
            <person name="Ryan C.M."/>
            <person name="Banfield J.F."/>
        </authorList>
    </citation>
    <scope>NUCLEOTIDE SEQUENCE [LARGE SCALE GENOMIC DNA]</scope>
</reference>
<dbReference type="GO" id="GO:0004540">
    <property type="term" value="F:RNA nuclease activity"/>
    <property type="evidence" value="ECO:0007669"/>
    <property type="project" value="InterPro"/>
</dbReference>
<name>A0A2H0VII5_9BACT</name>
<comment type="caution">
    <text evidence="2">The sequence shown here is derived from an EMBL/GenBank/DDBJ whole genome shotgun (WGS) entry which is preliminary data.</text>
</comment>
<dbReference type="AlphaFoldDB" id="A0A2H0VII5"/>
<protein>
    <recommendedName>
        <fullName evidence="1">NYN domain-containing protein</fullName>
    </recommendedName>
</protein>
<dbReference type="EMBL" id="PFAF01000046">
    <property type="protein sequence ID" value="PIR98898.1"/>
    <property type="molecule type" value="Genomic_DNA"/>
</dbReference>